<evidence type="ECO:0000313" key="1">
    <source>
        <dbReference type="EMBL" id="MCC0093237.1"/>
    </source>
</evidence>
<gene>
    <name evidence="1" type="ORF">K7B10_00080</name>
</gene>
<name>A0ABS8DWQ4_9ACTN</name>
<protein>
    <submittedName>
        <fullName evidence="1">Transposase family protein</fullName>
    </submittedName>
</protein>
<organism evidence="1 2">
    <name type="scientific">Streptomyces flavotricini</name>
    <dbReference type="NCBI Taxonomy" id="66888"/>
    <lineage>
        <taxon>Bacteria</taxon>
        <taxon>Bacillati</taxon>
        <taxon>Actinomycetota</taxon>
        <taxon>Actinomycetes</taxon>
        <taxon>Kitasatosporales</taxon>
        <taxon>Streptomycetaceae</taxon>
        <taxon>Streptomyces</taxon>
    </lineage>
</organism>
<evidence type="ECO:0000313" key="2">
    <source>
        <dbReference type="Proteomes" id="UP001520654"/>
    </source>
</evidence>
<reference evidence="1 2" key="1">
    <citation type="submission" date="2021-08" db="EMBL/GenBank/DDBJ databases">
        <title>Genomic Architecture of Streptomyces flavotricini NGL1 and Streptomyces erythrochromogenes HMS4 With Differential Plant Beneficial attributes and laccase production capabilities.</title>
        <authorList>
            <person name="Salwan R."/>
            <person name="Kaur R."/>
            <person name="Sharma V."/>
        </authorList>
    </citation>
    <scope>NUCLEOTIDE SEQUENCE [LARGE SCALE GENOMIC DNA]</scope>
    <source>
        <strain evidence="1 2">NGL1</strain>
    </source>
</reference>
<keyword evidence="2" id="KW-1185">Reference proteome</keyword>
<dbReference type="Proteomes" id="UP001520654">
    <property type="component" value="Unassembled WGS sequence"/>
</dbReference>
<accession>A0ABS8DWQ4</accession>
<proteinExistence type="predicted"/>
<dbReference type="EMBL" id="JAINUL010000001">
    <property type="protein sequence ID" value="MCC0093237.1"/>
    <property type="molecule type" value="Genomic_DNA"/>
</dbReference>
<sequence length="87" mass="9982">MFRQKITDGDRILATILYRRRICGLDALSELFGVCRSTLWNAIRDVLPVLDDRRIDIAPAGHRHPTQPTFSPRSAPITTRLFLDDFT</sequence>
<comment type="caution">
    <text evidence="1">The sequence shown here is derived from an EMBL/GenBank/DDBJ whole genome shotgun (WGS) entry which is preliminary data.</text>
</comment>